<keyword evidence="5" id="KW-0067">ATP-binding</keyword>
<comment type="similarity">
    <text evidence="1">Belongs to the class-II aminoacyl-tRNA synthetase family. Type-1 seryl-tRNA synthetase subfamily.</text>
</comment>
<organism evidence="9 10">
    <name type="scientific">Lucilia cuprina</name>
    <name type="common">Green bottle fly</name>
    <name type="synonym">Australian sheep blowfly</name>
    <dbReference type="NCBI Taxonomy" id="7375"/>
    <lineage>
        <taxon>Eukaryota</taxon>
        <taxon>Metazoa</taxon>
        <taxon>Ecdysozoa</taxon>
        <taxon>Arthropoda</taxon>
        <taxon>Hexapoda</taxon>
        <taxon>Insecta</taxon>
        <taxon>Pterygota</taxon>
        <taxon>Neoptera</taxon>
        <taxon>Endopterygota</taxon>
        <taxon>Diptera</taxon>
        <taxon>Brachycera</taxon>
        <taxon>Muscomorpha</taxon>
        <taxon>Oestroidea</taxon>
        <taxon>Calliphoridae</taxon>
        <taxon>Luciliinae</taxon>
        <taxon>Lucilia</taxon>
    </lineage>
</organism>
<evidence type="ECO:0000256" key="5">
    <source>
        <dbReference type="ARBA" id="ARBA00022840"/>
    </source>
</evidence>
<feature type="domain" description="Aminoacyl-transfer RNA synthetases class-II family profile" evidence="8">
    <location>
        <begin position="146"/>
        <end position="380"/>
    </location>
</feature>
<dbReference type="InterPro" id="IPR045864">
    <property type="entry name" value="aa-tRNA-synth_II/BPL/LPL"/>
</dbReference>
<dbReference type="InterPro" id="IPR002317">
    <property type="entry name" value="Ser-tRNA-ligase_type_1"/>
</dbReference>
<dbReference type="Proteomes" id="UP000037069">
    <property type="component" value="Unassembled WGS sequence"/>
</dbReference>
<dbReference type="EMBL" id="JRES01000520">
    <property type="protein sequence ID" value="KNC30455.1"/>
    <property type="molecule type" value="Genomic_DNA"/>
</dbReference>
<dbReference type="PANTHER" id="PTHR11778">
    <property type="entry name" value="SERYL-TRNA SYNTHETASE"/>
    <property type="match status" value="1"/>
</dbReference>
<keyword evidence="3" id="KW-0436">Ligase</keyword>
<dbReference type="Pfam" id="PF00587">
    <property type="entry name" value="tRNA-synt_2b"/>
    <property type="match status" value="1"/>
</dbReference>
<dbReference type="OrthoDB" id="10264585at2759"/>
<evidence type="ECO:0000259" key="8">
    <source>
        <dbReference type="PROSITE" id="PS50862"/>
    </source>
</evidence>
<keyword evidence="4" id="KW-0547">Nucleotide-binding</keyword>
<dbReference type="InterPro" id="IPR006195">
    <property type="entry name" value="aa-tRNA-synth_II"/>
</dbReference>
<proteinExistence type="inferred from homology"/>
<evidence type="ECO:0000313" key="9">
    <source>
        <dbReference type="EMBL" id="KNC30455.1"/>
    </source>
</evidence>
<dbReference type="PROSITE" id="PS50862">
    <property type="entry name" value="AA_TRNA_LIGASE_II"/>
    <property type="match status" value="1"/>
</dbReference>
<dbReference type="EC" id="6.1.1.11" evidence="2"/>
<evidence type="ECO:0000256" key="7">
    <source>
        <dbReference type="ARBA" id="ARBA00031113"/>
    </source>
</evidence>
<sequence>MRFLPLRKFVCSSSNIKYKTDKSLEIAQYFKDLDWNILEKSLLLRGISNNISHIRKLVKNIGSANDNDLKQLKDELLKLPNYVHPRVWNYGSEVKEILRFNPENVNKEDYLEFSEMCKNLNIFRMDHLGNYTGHKSYYLLGKLAEMEQALIQLSIDVLKENGFNLLSVPDILPKDIIEGCGMQTDGDRTQVYKIESGKCLSGTAEMAIAGFFSNRILKENELPIKCAAVSRCYRAETSGLNEEKGIYRVHQFTKVEMFTVCSQNQSEHMLESFKDLEMDLFKKLNLNFRLLDMPPTELGASAYQKYDIESWMPGRKLWGEISSCSNCTDYQSKRLNIKYIANNGDVLYAHTVNGTASAIPRLLISLIESNQVDKSTVKLPDILLNYMRKSNVSKERNIPEIKLDAYNQALVKRCIYVNSYRILCNIDIFLRYKSNDTCNNLIKYQRITIFSFNNLLLNYYFSILKYIRMTIFSISSF</sequence>
<reference evidence="9 10" key="1">
    <citation type="journal article" date="2015" name="Nat. Commun.">
        <title>Lucilia cuprina genome unlocks parasitic fly biology to underpin future interventions.</title>
        <authorList>
            <person name="Anstead C.A."/>
            <person name="Korhonen P.K."/>
            <person name="Young N.D."/>
            <person name="Hall R.S."/>
            <person name="Jex A.R."/>
            <person name="Murali S.C."/>
            <person name="Hughes D.S."/>
            <person name="Lee S.F."/>
            <person name="Perry T."/>
            <person name="Stroehlein A.J."/>
            <person name="Ansell B.R."/>
            <person name="Breugelmans B."/>
            <person name="Hofmann A."/>
            <person name="Qu J."/>
            <person name="Dugan S."/>
            <person name="Lee S.L."/>
            <person name="Chao H."/>
            <person name="Dinh H."/>
            <person name="Han Y."/>
            <person name="Doddapaneni H.V."/>
            <person name="Worley K.C."/>
            <person name="Muzny D.M."/>
            <person name="Ioannidis P."/>
            <person name="Waterhouse R.M."/>
            <person name="Zdobnov E.M."/>
            <person name="James P.J."/>
            <person name="Bagnall N.H."/>
            <person name="Kotze A.C."/>
            <person name="Gibbs R.A."/>
            <person name="Richards S."/>
            <person name="Batterham P."/>
            <person name="Gasser R.B."/>
        </authorList>
    </citation>
    <scope>NUCLEOTIDE SEQUENCE [LARGE SCALE GENOMIC DNA]</scope>
    <source>
        <strain evidence="9 10">LS</strain>
        <tissue evidence="9">Full body</tissue>
    </source>
</reference>
<dbReference type="GO" id="GO:0006434">
    <property type="term" value="P:seryl-tRNA aminoacylation"/>
    <property type="evidence" value="ECO:0007669"/>
    <property type="project" value="InterPro"/>
</dbReference>
<dbReference type="OMA" id="FHAHTIN"/>
<dbReference type="GO" id="GO:0005524">
    <property type="term" value="F:ATP binding"/>
    <property type="evidence" value="ECO:0007669"/>
    <property type="project" value="UniProtKB-KW"/>
</dbReference>
<protein>
    <recommendedName>
        <fullName evidence="2">serine--tRNA ligase</fullName>
        <ecNumber evidence="2">6.1.1.11</ecNumber>
    </recommendedName>
    <alternativeName>
        <fullName evidence="7">Seryl-tRNA synthetase</fullName>
    </alternativeName>
</protein>
<gene>
    <name evidence="9" type="ORF">FF38_02170</name>
</gene>
<dbReference type="InterPro" id="IPR002314">
    <property type="entry name" value="aa-tRNA-synt_IIb"/>
</dbReference>
<evidence type="ECO:0000256" key="4">
    <source>
        <dbReference type="ARBA" id="ARBA00022741"/>
    </source>
</evidence>
<keyword evidence="10" id="KW-1185">Reference proteome</keyword>
<dbReference type="PRINTS" id="PR00981">
    <property type="entry name" value="TRNASYNTHSER"/>
</dbReference>
<evidence type="ECO:0000256" key="6">
    <source>
        <dbReference type="ARBA" id="ARBA00023146"/>
    </source>
</evidence>
<evidence type="ECO:0000256" key="2">
    <source>
        <dbReference type="ARBA" id="ARBA00012840"/>
    </source>
</evidence>
<dbReference type="AlphaFoldDB" id="A0A0L0CDY3"/>
<dbReference type="FunFam" id="3.30.930.10:FF:000078">
    <property type="entry name" value="Seryl-tRNA synthetase"/>
    <property type="match status" value="1"/>
</dbReference>
<keyword evidence="6" id="KW-0030">Aminoacyl-tRNA synthetase</keyword>
<name>A0A0L0CDY3_LUCCU</name>
<dbReference type="GO" id="GO:0004828">
    <property type="term" value="F:serine-tRNA ligase activity"/>
    <property type="evidence" value="ECO:0007669"/>
    <property type="project" value="UniProtKB-EC"/>
</dbReference>
<accession>A0A0L0CDY3</accession>
<comment type="caution">
    <text evidence="9">The sequence shown here is derived from an EMBL/GenBank/DDBJ whole genome shotgun (WGS) entry which is preliminary data.</text>
</comment>
<dbReference type="Gene3D" id="3.30.930.10">
    <property type="entry name" value="Bira Bifunctional Protein, Domain 2"/>
    <property type="match status" value="1"/>
</dbReference>
<dbReference type="STRING" id="7375.A0A0L0CDY3"/>
<dbReference type="SUPFAM" id="SSF55681">
    <property type="entry name" value="Class II aaRS and biotin synthetases"/>
    <property type="match status" value="1"/>
</dbReference>
<evidence type="ECO:0000256" key="3">
    <source>
        <dbReference type="ARBA" id="ARBA00022598"/>
    </source>
</evidence>
<evidence type="ECO:0000313" key="10">
    <source>
        <dbReference type="Proteomes" id="UP000037069"/>
    </source>
</evidence>
<evidence type="ECO:0000256" key="1">
    <source>
        <dbReference type="ARBA" id="ARBA00010728"/>
    </source>
</evidence>